<dbReference type="PRINTS" id="PR01217">
    <property type="entry name" value="PRICHEXTENSN"/>
</dbReference>
<reference evidence="2 3" key="1">
    <citation type="submission" date="2023-03" db="EMBL/GenBank/DDBJ databases">
        <title>Isolation and description of six Streptomyces strains from soil environments, able to metabolize different microbial glucans.</title>
        <authorList>
            <person name="Widen T."/>
            <person name="Larsbrink J."/>
        </authorList>
    </citation>
    <scope>NUCLEOTIDE SEQUENCE [LARGE SCALE GENOMIC DNA]</scope>
    <source>
        <strain evidence="2 3">Mut2</strain>
    </source>
</reference>
<name>A0ABY9HZ74_9ACTN</name>
<feature type="compositionally biased region" description="Pro residues" evidence="1">
    <location>
        <begin position="583"/>
        <end position="606"/>
    </location>
</feature>
<feature type="compositionally biased region" description="Low complexity" evidence="1">
    <location>
        <begin position="18"/>
        <end position="29"/>
    </location>
</feature>
<dbReference type="RefSeq" id="WP_306086393.1">
    <property type="nucleotide sequence ID" value="NZ_CP120992.1"/>
</dbReference>
<keyword evidence="3" id="KW-1185">Reference proteome</keyword>
<evidence type="ECO:0000313" key="3">
    <source>
        <dbReference type="Proteomes" id="UP001229952"/>
    </source>
</evidence>
<sequence>MSGLTSRLPRWRGRRSAAEPATGPAAPGPARDPRGPRTVLDEFGAASGPGDASGFLLRSSADRRTSVRELARSLRVERERPVVIVDVAPDAAGNLGEELGGLLARLRDEHRSAARLVMSGAAARKPDGQLPLAQRLADAWDFEIEAPDAAAVLVPGGGLYVTEPASPAGGWWRFAPGAEPVALGARIPAPRWQRALARVPLGELGDHTVRQIPAGLLLHPTGAAAPRPGDLAFALAVHPDRLTVLVNGADSRNDLAEDLATLLARLPAELRDRVRLAPGGGHDLLPVAQRVADLLGTEVEVCTGLPLSVPTPSGGTHQEQVRLVSAEGESTWPALLAAVSCAPAKTGAEAETAAPRPVQWLLPDAVAGPDSEPAVGRLPGGSYVVAVRAGLWVGATPVPPAAVRDRPAEARAVRIEVADTGGDGQARGALLKALAALLPELDAQVREHAEIASPAGAGAETVDALRRFAVRNALTFAAPPTRSAAAAAAAPAPVPAASVPAAPAPPTSAAVPRTATPPPAQATGRAATQAAGPAPAPASRPATSSGHTALPNSPTPKAGPLPQAPEPRTAPQAASAPSTPASPTNPNPIPAPAPASAPAPRAPEPPVRVAAAPSRPPTAPAPAPTGLSSGADRAAFRELAASVWEEHTGPVNRALVQLPALRGPKEEQARIDLVAVHLYLTAAPDGRFGALALASDAASGGGGLAPYAACLASGLRRLPALRGTLLRAVPGPGIADDAVPGTVLRCDAPLDVVHLEQKGAPAPPDGHVRYVIRPVTARRTSVLAAPGDSGATALFAAGTEFSVLARHEASEEAPARVLLAEIPGGTRQFRAPSDEAVARLDEAARRDGGATAARWPGRCTGHFPCPT</sequence>
<organism evidence="2 3">
    <name type="scientific">Streptomyces laculatispora</name>
    <dbReference type="NCBI Taxonomy" id="887464"/>
    <lineage>
        <taxon>Bacteria</taxon>
        <taxon>Bacillati</taxon>
        <taxon>Actinomycetota</taxon>
        <taxon>Actinomycetes</taxon>
        <taxon>Kitasatosporales</taxon>
        <taxon>Streptomycetaceae</taxon>
        <taxon>Streptomyces</taxon>
    </lineage>
</organism>
<feature type="region of interest" description="Disordered" evidence="1">
    <location>
        <begin position="496"/>
        <end position="629"/>
    </location>
</feature>
<evidence type="ECO:0000256" key="1">
    <source>
        <dbReference type="SAM" id="MobiDB-lite"/>
    </source>
</evidence>
<evidence type="ECO:0000313" key="2">
    <source>
        <dbReference type="EMBL" id="WLQ39865.1"/>
    </source>
</evidence>
<gene>
    <name evidence="2" type="ORF">P8A22_07470</name>
</gene>
<dbReference type="Gene3D" id="3.90.176.10">
    <property type="entry name" value="Toxin ADP-ribosyltransferase, Chain A, domain 1"/>
    <property type="match status" value="1"/>
</dbReference>
<feature type="compositionally biased region" description="Low complexity" evidence="1">
    <location>
        <begin position="496"/>
        <end position="514"/>
    </location>
</feature>
<feature type="compositionally biased region" description="Low complexity" evidence="1">
    <location>
        <begin position="567"/>
        <end position="582"/>
    </location>
</feature>
<protein>
    <submittedName>
        <fullName evidence="2">Uncharacterized protein</fullName>
    </submittedName>
</protein>
<dbReference type="Proteomes" id="UP001229952">
    <property type="component" value="Chromosome"/>
</dbReference>
<feature type="region of interest" description="Disordered" evidence="1">
    <location>
        <begin position="1"/>
        <end position="56"/>
    </location>
</feature>
<feature type="compositionally biased region" description="Low complexity" evidence="1">
    <location>
        <begin position="521"/>
        <end position="545"/>
    </location>
</feature>
<accession>A0ABY9HZ74</accession>
<feature type="compositionally biased region" description="Pro residues" evidence="1">
    <location>
        <begin position="553"/>
        <end position="565"/>
    </location>
</feature>
<proteinExistence type="predicted"/>
<dbReference type="EMBL" id="CP120992">
    <property type="protein sequence ID" value="WLQ39865.1"/>
    <property type="molecule type" value="Genomic_DNA"/>
</dbReference>
<feature type="compositionally biased region" description="Pro residues" evidence="1">
    <location>
        <begin position="614"/>
        <end position="623"/>
    </location>
</feature>